<dbReference type="EMBL" id="CAKASE010000067">
    <property type="protein sequence ID" value="CAG9571650.1"/>
    <property type="molecule type" value="Genomic_DNA"/>
</dbReference>
<keyword evidence="3" id="KW-1185">Reference proteome</keyword>
<dbReference type="AlphaFoldDB" id="A0A8J2QTK9"/>
<feature type="region of interest" description="Disordered" evidence="1">
    <location>
        <begin position="1"/>
        <end position="43"/>
    </location>
</feature>
<sequence length="112" mass="12717">MDAASASEEEPCPGPSYRNVLVGTTRSSSTSPRPTINSLDRQELRSLANQEIKDAAQTMSDIVEMLANRTASEEFRRLWANNARLENENEHLRTELRALRRDFSERKKPVSL</sequence>
<evidence type="ECO:0000313" key="3">
    <source>
        <dbReference type="Proteomes" id="UP000789524"/>
    </source>
</evidence>
<protein>
    <submittedName>
        <fullName evidence="2">(African queen) hypothetical protein</fullName>
    </submittedName>
</protein>
<reference evidence="2" key="1">
    <citation type="submission" date="2021-09" db="EMBL/GenBank/DDBJ databases">
        <authorList>
            <person name="Martin H S."/>
        </authorList>
    </citation>
    <scope>NUCLEOTIDE SEQUENCE</scope>
</reference>
<feature type="compositionally biased region" description="Low complexity" evidence="1">
    <location>
        <begin position="24"/>
        <end position="35"/>
    </location>
</feature>
<evidence type="ECO:0000313" key="2">
    <source>
        <dbReference type="EMBL" id="CAG9571650.1"/>
    </source>
</evidence>
<organism evidence="2 3">
    <name type="scientific">Danaus chrysippus</name>
    <name type="common">African queen</name>
    <dbReference type="NCBI Taxonomy" id="151541"/>
    <lineage>
        <taxon>Eukaryota</taxon>
        <taxon>Metazoa</taxon>
        <taxon>Ecdysozoa</taxon>
        <taxon>Arthropoda</taxon>
        <taxon>Hexapoda</taxon>
        <taxon>Insecta</taxon>
        <taxon>Pterygota</taxon>
        <taxon>Neoptera</taxon>
        <taxon>Endopterygota</taxon>
        <taxon>Lepidoptera</taxon>
        <taxon>Glossata</taxon>
        <taxon>Ditrysia</taxon>
        <taxon>Papilionoidea</taxon>
        <taxon>Nymphalidae</taxon>
        <taxon>Danainae</taxon>
        <taxon>Danaini</taxon>
        <taxon>Danaina</taxon>
        <taxon>Danaus</taxon>
        <taxon>Anosia</taxon>
    </lineage>
</organism>
<comment type="caution">
    <text evidence="2">The sequence shown here is derived from an EMBL/GenBank/DDBJ whole genome shotgun (WGS) entry which is preliminary data.</text>
</comment>
<dbReference type="Proteomes" id="UP000789524">
    <property type="component" value="Unassembled WGS sequence"/>
</dbReference>
<gene>
    <name evidence="2" type="ORF">DCHRY22_LOCUS9758</name>
</gene>
<proteinExistence type="predicted"/>
<name>A0A8J2QTK9_9NEOP</name>
<evidence type="ECO:0000256" key="1">
    <source>
        <dbReference type="SAM" id="MobiDB-lite"/>
    </source>
</evidence>
<accession>A0A8J2QTK9</accession>